<evidence type="ECO:0000256" key="2">
    <source>
        <dbReference type="ARBA" id="ARBA00022692"/>
    </source>
</evidence>
<evidence type="ECO:0000256" key="5">
    <source>
        <dbReference type="ARBA" id="ARBA00049660"/>
    </source>
</evidence>
<feature type="transmembrane region" description="Helical" evidence="6">
    <location>
        <begin position="232"/>
        <end position="251"/>
    </location>
</feature>
<dbReference type="RefSeq" id="WP_283733859.1">
    <property type="nucleotide sequence ID" value="NZ_CP125968.1"/>
</dbReference>
<feature type="transmembrane region" description="Helical" evidence="6">
    <location>
        <begin position="65"/>
        <end position="88"/>
    </location>
</feature>
<dbReference type="GO" id="GO:0005886">
    <property type="term" value="C:plasma membrane"/>
    <property type="evidence" value="ECO:0007669"/>
    <property type="project" value="TreeGrafter"/>
</dbReference>
<dbReference type="PROSITE" id="PS01006">
    <property type="entry name" value="FORMATE_NITRITE_TP_2"/>
    <property type="match status" value="1"/>
</dbReference>
<feature type="transmembrane region" description="Helical" evidence="6">
    <location>
        <begin position="186"/>
        <end position="212"/>
    </location>
</feature>
<comment type="caution">
    <text evidence="7">The sequence shown here is derived from an EMBL/GenBank/DDBJ whole genome shotgun (WGS) entry which is preliminary data.</text>
</comment>
<evidence type="ECO:0000256" key="6">
    <source>
        <dbReference type="SAM" id="Phobius"/>
    </source>
</evidence>
<name>A0AAW9A804_9BACL</name>
<feature type="transmembrane region" description="Helical" evidence="6">
    <location>
        <begin position="156"/>
        <end position="174"/>
    </location>
</feature>
<organism evidence="7 8">
    <name type="scientific">Sporosarcina thermotolerans</name>
    <dbReference type="NCBI Taxonomy" id="633404"/>
    <lineage>
        <taxon>Bacteria</taxon>
        <taxon>Bacillati</taxon>
        <taxon>Bacillota</taxon>
        <taxon>Bacilli</taxon>
        <taxon>Bacillales</taxon>
        <taxon>Caryophanaceae</taxon>
        <taxon>Sporosarcina</taxon>
    </lineage>
</organism>
<feature type="transmembrane region" description="Helical" evidence="6">
    <location>
        <begin position="26"/>
        <end position="45"/>
    </location>
</feature>
<gene>
    <name evidence="7" type="ORF">QTL97_12525</name>
</gene>
<dbReference type="GO" id="GO:0015499">
    <property type="term" value="F:formate transmembrane transporter activity"/>
    <property type="evidence" value="ECO:0007669"/>
    <property type="project" value="TreeGrafter"/>
</dbReference>
<dbReference type="PANTHER" id="PTHR30520">
    <property type="entry name" value="FORMATE TRANSPORTER-RELATED"/>
    <property type="match status" value="1"/>
</dbReference>
<protein>
    <submittedName>
        <fullName evidence="7">Formate/nitrite transporter family protein</fullName>
    </submittedName>
</protein>
<evidence type="ECO:0000256" key="4">
    <source>
        <dbReference type="ARBA" id="ARBA00023136"/>
    </source>
</evidence>
<dbReference type="AlphaFoldDB" id="A0AAW9A804"/>
<keyword evidence="3 6" id="KW-1133">Transmembrane helix</keyword>
<dbReference type="Gene3D" id="1.20.1080.10">
    <property type="entry name" value="Glycerol uptake facilitator protein"/>
    <property type="match status" value="1"/>
</dbReference>
<dbReference type="InterPro" id="IPR023271">
    <property type="entry name" value="Aquaporin-like"/>
</dbReference>
<sequence>MKQPLEQAVELALKKKGILNDSVLKYLIRAALAAFSVGIGLMVSFRLGEGFFDSQSPVASIMSSIFFGIALILIIYGGAELFTGNTMYFTMATLKKATTVKDTLQNWLACYGGNLIGAVIFGLLVMYSGLFSSMENSELLMSSAAMKMSGSFSEPFFRGILCNIVVCLAVWIPMHVKGDGPKITVILLLVFAFVAAGFEHSVANMVTFSIALAAPHPETVTLMGALHNLVPVTLGNIIGGGFFVGAVYVFINSPSKKSKVKHLVLSKKRSGKTMYLHKYEDQVR</sequence>
<dbReference type="Proteomes" id="UP001271648">
    <property type="component" value="Unassembled WGS sequence"/>
</dbReference>
<proteinExistence type="inferred from homology"/>
<keyword evidence="2 6" id="KW-0812">Transmembrane</keyword>
<reference evidence="7 8" key="1">
    <citation type="submission" date="2023-06" db="EMBL/GenBank/DDBJ databases">
        <title>Sporosarcina sp. nov., isolated from Korean traditional fermented seafood 'Jeotgal'.</title>
        <authorList>
            <person name="Yang A.I."/>
            <person name="Shin N.-R."/>
        </authorList>
    </citation>
    <scope>NUCLEOTIDE SEQUENCE [LARGE SCALE GENOMIC DNA]</scope>
    <source>
        <strain evidence="7 8">KCTC43456</strain>
    </source>
</reference>
<feature type="transmembrane region" description="Helical" evidence="6">
    <location>
        <begin position="108"/>
        <end position="130"/>
    </location>
</feature>
<dbReference type="EMBL" id="JAUBDJ010000007">
    <property type="protein sequence ID" value="MDW0117766.1"/>
    <property type="molecule type" value="Genomic_DNA"/>
</dbReference>
<accession>A0AAW9A804</accession>
<dbReference type="InterPro" id="IPR000292">
    <property type="entry name" value="For/NO2_transpt"/>
</dbReference>
<keyword evidence="4 6" id="KW-0472">Membrane</keyword>
<keyword evidence="8" id="KW-1185">Reference proteome</keyword>
<dbReference type="PANTHER" id="PTHR30520:SF8">
    <property type="entry name" value="NITRITE TRANSPORTER NIRC"/>
    <property type="match status" value="1"/>
</dbReference>
<evidence type="ECO:0000313" key="7">
    <source>
        <dbReference type="EMBL" id="MDW0117766.1"/>
    </source>
</evidence>
<evidence type="ECO:0000313" key="8">
    <source>
        <dbReference type="Proteomes" id="UP001271648"/>
    </source>
</evidence>
<dbReference type="PROSITE" id="PS01005">
    <property type="entry name" value="FORMATE_NITRITE_TP_1"/>
    <property type="match status" value="1"/>
</dbReference>
<dbReference type="Pfam" id="PF01226">
    <property type="entry name" value="Form_Nir_trans"/>
    <property type="match status" value="1"/>
</dbReference>
<comment type="subcellular location">
    <subcellularLocation>
        <location evidence="1">Membrane</location>
        <topology evidence="1">Multi-pass membrane protein</topology>
    </subcellularLocation>
</comment>
<evidence type="ECO:0000256" key="1">
    <source>
        <dbReference type="ARBA" id="ARBA00004141"/>
    </source>
</evidence>
<evidence type="ECO:0000256" key="3">
    <source>
        <dbReference type="ARBA" id="ARBA00022989"/>
    </source>
</evidence>
<dbReference type="InterPro" id="IPR024002">
    <property type="entry name" value="For/NO2_transpt_CS"/>
</dbReference>
<comment type="similarity">
    <text evidence="5">Belongs to the FNT transporter (TC 1.A.16) family.</text>
</comment>